<reference evidence="11" key="2">
    <citation type="submission" date="2020-09" db="EMBL/GenBank/DDBJ databases">
        <authorList>
            <person name="Sun Q."/>
            <person name="Zhou Y."/>
        </authorList>
    </citation>
    <scope>NUCLEOTIDE SEQUENCE</scope>
    <source>
        <strain evidence="11">CGMCC 1.12987</strain>
    </source>
</reference>
<dbReference type="GO" id="GO:0000428">
    <property type="term" value="C:DNA-directed RNA polymerase complex"/>
    <property type="evidence" value="ECO:0007669"/>
    <property type="project" value="UniProtKB-KW"/>
</dbReference>
<dbReference type="GO" id="GO:0016987">
    <property type="term" value="F:sigma factor activity"/>
    <property type="evidence" value="ECO:0007669"/>
    <property type="project" value="UniProtKB-KW"/>
</dbReference>
<gene>
    <name evidence="11" type="primary">sigL</name>
    <name evidence="11" type="ORF">GCM10010916_33410</name>
</gene>
<evidence type="ECO:0000256" key="3">
    <source>
        <dbReference type="ARBA" id="ARBA00022679"/>
    </source>
</evidence>
<reference evidence="11" key="1">
    <citation type="journal article" date="2014" name="Int. J. Syst. Evol. Microbiol.">
        <title>Complete genome sequence of Corynebacterium casei LMG S-19264T (=DSM 44701T), isolated from a smear-ripened cheese.</title>
        <authorList>
            <consortium name="US DOE Joint Genome Institute (JGI-PGF)"/>
            <person name="Walter F."/>
            <person name="Albersmeier A."/>
            <person name="Kalinowski J."/>
            <person name="Ruckert C."/>
        </authorList>
    </citation>
    <scope>NUCLEOTIDE SEQUENCE</scope>
    <source>
        <strain evidence="11">CGMCC 1.12987</strain>
    </source>
</reference>
<dbReference type="GO" id="GO:0001216">
    <property type="term" value="F:DNA-binding transcription activator activity"/>
    <property type="evidence" value="ECO:0007669"/>
    <property type="project" value="InterPro"/>
</dbReference>
<dbReference type="PIRSF" id="PIRSF000774">
    <property type="entry name" value="RpoN"/>
    <property type="match status" value="1"/>
</dbReference>
<evidence type="ECO:0000313" key="12">
    <source>
        <dbReference type="Proteomes" id="UP000644756"/>
    </source>
</evidence>
<comment type="caution">
    <text evidence="11">The sequence shown here is derived from an EMBL/GenBank/DDBJ whole genome shotgun (WGS) entry which is preliminary data.</text>
</comment>
<keyword evidence="7" id="KW-0238">DNA-binding</keyword>
<dbReference type="RefSeq" id="WP_188532212.1">
    <property type="nucleotide sequence ID" value="NZ_BMGR01000011.1"/>
</dbReference>
<evidence type="ECO:0000256" key="4">
    <source>
        <dbReference type="ARBA" id="ARBA00022695"/>
    </source>
</evidence>
<keyword evidence="2" id="KW-0240">DNA-directed RNA polymerase</keyword>
<keyword evidence="12" id="KW-1185">Reference proteome</keyword>
<dbReference type="EMBL" id="BMGR01000011">
    <property type="protein sequence ID" value="GGG13808.1"/>
    <property type="molecule type" value="Genomic_DNA"/>
</dbReference>
<evidence type="ECO:0000259" key="9">
    <source>
        <dbReference type="Pfam" id="PF04552"/>
    </source>
</evidence>
<dbReference type="PANTHER" id="PTHR32248">
    <property type="entry name" value="RNA POLYMERASE SIGMA-54 FACTOR"/>
    <property type="match status" value="1"/>
</dbReference>
<dbReference type="InterPro" id="IPR007046">
    <property type="entry name" value="RNA_pol_sigma_54_core-bd"/>
</dbReference>
<evidence type="ECO:0000313" key="11">
    <source>
        <dbReference type="EMBL" id="GGG13808.1"/>
    </source>
</evidence>
<dbReference type="GO" id="GO:0003677">
    <property type="term" value="F:DNA binding"/>
    <property type="evidence" value="ECO:0007669"/>
    <property type="project" value="UniProtKB-KW"/>
</dbReference>
<dbReference type="Pfam" id="PF04963">
    <property type="entry name" value="Sigma54_CBD"/>
    <property type="match status" value="1"/>
</dbReference>
<feature type="domain" description="RNA polymerase sigma factor 54 core-binding" evidence="10">
    <location>
        <begin position="80"/>
        <end position="262"/>
    </location>
</feature>
<keyword evidence="5" id="KW-0805">Transcription regulation</keyword>
<protein>
    <submittedName>
        <fullName evidence="11">RNA polymerase sigma-54 factor</fullName>
    </submittedName>
</protein>
<keyword evidence="4" id="KW-0548">Nucleotidyltransferase</keyword>
<dbReference type="Gene3D" id="1.10.10.60">
    <property type="entry name" value="Homeodomain-like"/>
    <property type="match status" value="1"/>
</dbReference>
<keyword evidence="8" id="KW-0804">Transcription</keyword>
<comment type="similarity">
    <text evidence="1">Belongs to the sigma-54 factor family.</text>
</comment>
<feature type="domain" description="RNA polymerase sigma factor 54 DNA-binding" evidence="9">
    <location>
        <begin position="280"/>
        <end position="433"/>
    </location>
</feature>
<dbReference type="Gene3D" id="1.10.10.1330">
    <property type="entry name" value="RNA polymerase sigma-54 factor, core-binding domain"/>
    <property type="match status" value="1"/>
</dbReference>
<dbReference type="PROSITE" id="PS50044">
    <property type="entry name" value="SIGMA54_3"/>
    <property type="match status" value="1"/>
</dbReference>
<evidence type="ECO:0000256" key="8">
    <source>
        <dbReference type="ARBA" id="ARBA00023163"/>
    </source>
</evidence>
<evidence type="ECO:0000256" key="7">
    <source>
        <dbReference type="ARBA" id="ARBA00023125"/>
    </source>
</evidence>
<dbReference type="InterPro" id="IPR000394">
    <property type="entry name" value="RNA_pol_sigma_54"/>
</dbReference>
<dbReference type="Proteomes" id="UP000644756">
    <property type="component" value="Unassembled WGS sequence"/>
</dbReference>
<evidence type="ECO:0000256" key="2">
    <source>
        <dbReference type="ARBA" id="ARBA00022478"/>
    </source>
</evidence>
<dbReference type="InterPro" id="IPR038709">
    <property type="entry name" value="RpoN_core-bd_sf"/>
</dbReference>
<dbReference type="PRINTS" id="PR00045">
    <property type="entry name" value="SIGMA54FCT"/>
</dbReference>
<dbReference type="AlphaFoldDB" id="A0A917D8R1"/>
<dbReference type="NCBIfam" id="TIGR02395">
    <property type="entry name" value="rpoN_sigma"/>
    <property type="match status" value="1"/>
</dbReference>
<dbReference type="GO" id="GO:0016779">
    <property type="term" value="F:nucleotidyltransferase activity"/>
    <property type="evidence" value="ECO:0007669"/>
    <property type="project" value="UniProtKB-KW"/>
</dbReference>
<organism evidence="11 12">
    <name type="scientific">Paenibacillus abyssi</name>
    <dbReference type="NCBI Taxonomy" id="1340531"/>
    <lineage>
        <taxon>Bacteria</taxon>
        <taxon>Bacillati</taxon>
        <taxon>Bacillota</taxon>
        <taxon>Bacilli</taxon>
        <taxon>Bacillales</taxon>
        <taxon>Paenibacillaceae</taxon>
        <taxon>Paenibacillus</taxon>
    </lineage>
</organism>
<evidence type="ECO:0000256" key="1">
    <source>
        <dbReference type="ARBA" id="ARBA00008798"/>
    </source>
</evidence>
<name>A0A917D8R1_9BACL</name>
<keyword evidence="3" id="KW-0808">Transferase</keyword>
<proteinExistence type="inferred from homology"/>
<evidence type="ECO:0000256" key="5">
    <source>
        <dbReference type="ARBA" id="ARBA00023015"/>
    </source>
</evidence>
<accession>A0A917D8R1</accession>
<keyword evidence="6" id="KW-0731">Sigma factor</keyword>
<sequence length="435" mass="49585">MQLDHALLQTQTLKLNMKLMQSLTILQMSSVELIDYIIQQSAENPLMEVSFASQLPRERSSKSPANKDQSFDPLLQLASRQDESLEMMLVNQLRFHRAAETTYKIAAFLAGNLNDDGFLAITLEEVCDYFRVSLEEVEAALEVLQSLEPHGVGARSLQECLSIQIARDSSADVWAFRIVNEHINELAAGKFKRIAEQLNISLDQVKASLEYIQTLNPRPGLAYNNHTDSYIVPDAFVHVKEDRYIVSLNEAVYPNVSINSYYLQLRAESDSIQLRTFVGKHARPVQWMMDHIEQRKITLSRVITSIVDEQHLFLNHGIHQLKPLNLKTIADNLEIDISTVSRAIKHKYVQTPRGVFPLKFFFTSKLHSLHEATAVSSQSVKAKIKQLIEEENKSRPLSDQQITDILNAQGVQISRRTVMKYREALNIPSSRLRCF</sequence>
<evidence type="ECO:0000256" key="6">
    <source>
        <dbReference type="ARBA" id="ARBA00023082"/>
    </source>
</evidence>
<dbReference type="InterPro" id="IPR007634">
    <property type="entry name" value="RNA_pol_sigma_54_DNA-bd"/>
</dbReference>
<dbReference type="Pfam" id="PF04552">
    <property type="entry name" value="Sigma54_DBD"/>
    <property type="match status" value="1"/>
</dbReference>
<evidence type="ECO:0000259" key="10">
    <source>
        <dbReference type="Pfam" id="PF04963"/>
    </source>
</evidence>
<dbReference type="PANTHER" id="PTHR32248:SF4">
    <property type="entry name" value="RNA POLYMERASE SIGMA-54 FACTOR"/>
    <property type="match status" value="1"/>
</dbReference>
<dbReference type="GO" id="GO:0006352">
    <property type="term" value="P:DNA-templated transcription initiation"/>
    <property type="evidence" value="ECO:0007669"/>
    <property type="project" value="InterPro"/>
</dbReference>
<dbReference type="Pfam" id="PF00309">
    <property type="entry name" value="Sigma54_AID"/>
    <property type="match status" value="1"/>
</dbReference>